<dbReference type="GO" id="GO:0019814">
    <property type="term" value="C:immunoglobulin complex"/>
    <property type="evidence" value="ECO:0007669"/>
    <property type="project" value="UniProtKB-KW"/>
</dbReference>
<feature type="domain" description="Ig-like" evidence="4">
    <location>
        <begin position="1"/>
        <end position="98"/>
    </location>
</feature>
<feature type="non-terminal residue" evidence="5">
    <location>
        <position position="98"/>
    </location>
</feature>
<evidence type="ECO:0000259" key="4">
    <source>
        <dbReference type="PROSITE" id="PS50835"/>
    </source>
</evidence>
<protein>
    <submittedName>
        <fullName evidence="5">HV01 protein</fullName>
    </submittedName>
</protein>
<sequence>LRAPGDSVLLSCRGSGFDFGNYEVLWYRQAPGGRLDWLSIISPDSSVIQFGQSVEGRATGSRDNSQSGSSLSLHALHPQDSACYFCAAPTEAGNPSEV</sequence>
<dbReference type="InterPro" id="IPR050199">
    <property type="entry name" value="IgHV"/>
</dbReference>
<accession>A0A7K7U233</accession>
<reference evidence="5 6" key="1">
    <citation type="submission" date="2019-09" db="EMBL/GenBank/DDBJ databases">
        <title>Bird 10,000 Genomes (B10K) Project - Family phase.</title>
        <authorList>
            <person name="Zhang G."/>
        </authorList>
    </citation>
    <scope>NUCLEOTIDE SEQUENCE [LARGE SCALE GENOMIC DNA]</scope>
    <source>
        <strain evidence="5">B10K-DU-030-25</strain>
    </source>
</reference>
<dbReference type="SMART" id="SM00406">
    <property type="entry name" value="IGv"/>
    <property type="match status" value="1"/>
</dbReference>
<evidence type="ECO:0000256" key="1">
    <source>
        <dbReference type="ARBA" id="ARBA00022859"/>
    </source>
</evidence>
<dbReference type="SUPFAM" id="SSF48726">
    <property type="entry name" value="Immunoglobulin"/>
    <property type="match status" value="1"/>
</dbReference>
<comment type="caution">
    <text evidence="5">The sequence shown here is derived from an EMBL/GenBank/DDBJ whole genome shotgun (WGS) entry which is preliminary data.</text>
</comment>
<gene>
    <name evidence="5" type="primary">C3</name>
    <name evidence="5" type="ORF">IBISTR_R12729</name>
</gene>
<evidence type="ECO:0000256" key="2">
    <source>
        <dbReference type="ARBA" id="ARBA00023130"/>
    </source>
</evidence>
<dbReference type="PROSITE" id="PS50835">
    <property type="entry name" value="IG_LIKE"/>
    <property type="match status" value="1"/>
</dbReference>
<evidence type="ECO:0000313" key="5">
    <source>
        <dbReference type="EMBL" id="NXA22281.1"/>
    </source>
</evidence>
<dbReference type="EMBL" id="VZSZ01004705">
    <property type="protein sequence ID" value="NXA22281.1"/>
    <property type="molecule type" value="Genomic_DNA"/>
</dbReference>
<keyword evidence="1" id="KW-0391">Immunity</keyword>
<evidence type="ECO:0000256" key="3">
    <source>
        <dbReference type="ARBA" id="ARBA00043265"/>
    </source>
</evidence>
<dbReference type="InterPro" id="IPR013783">
    <property type="entry name" value="Ig-like_fold"/>
</dbReference>
<dbReference type="GO" id="GO:0005576">
    <property type="term" value="C:extracellular region"/>
    <property type="evidence" value="ECO:0007669"/>
    <property type="project" value="UniProtKB-ARBA"/>
</dbReference>
<dbReference type="GO" id="GO:0002250">
    <property type="term" value="P:adaptive immune response"/>
    <property type="evidence" value="ECO:0007669"/>
    <property type="project" value="UniProtKB-KW"/>
</dbReference>
<dbReference type="PANTHER" id="PTHR23266">
    <property type="entry name" value="IMMUNOGLOBULIN HEAVY CHAIN"/>
    <property type="match status" value="1"/>
</dbReference>
<dbReference type="InterPro" id="IPR007110">
    <property type="entry name" value="Ig-like_dom"/>
</dbReference>
<keyword evidence="3" id="KW-1280">Immunoglobulin</keyword>
<feature type="non-terminal residue" evidence="5">
    <location>
        <position position="1"/>
    </location>
</feature>
<dbReference type="Gene3D" id="2.60.40.10">
    <property type="entry name" value="Immunoglobulins"/>
    <property type="match status" value="1"/>
</dbReference>
<dbReference type="Pfam" id="PF07686">
    <property type="entry name" value="V-set"/>
    <property type="match status" value="1"/>
</dbReference>
<dbReference type="Proteomes" id="UP000587655">
    <property type="component" value="Unassembled WGS sequence"/>
</dbReference>
<dbReference type="InterPro" id="IPR036179">
    <property type="entry name" value="Ig-like_dom_sf"/>
</dbReference>
<evidence type="ECO:0000313" key="6">
    <source>
        <dbReference type="Proteomes" id="UP000587655"/>
    </source>
</evidence>
<dbReference type="AlphaFoldDB" id="A0A7K7U233"/>
<keyword evidence="6" id="KW-1185">Reference proteome</keyword>
<keyword evidence="2" id="KW-1064">Adaptive immunity</keyword>
<dbReference type="InterPro" id="IPR013106">
    <property type="entry name" value="Ig_V-set"/>
</dbReference>
<name>A0A7K7U233_9CHAR</name>
<proteinExistence type="predicted"/>
<organism evidence="5 6">
    <name type="scientific">Ibidorhyncha struthersii</name>
    <dbReference type="NCBI Taxonomy" id="425643"/>
    <lineage>
        <taxon>Eukaryota</taxon>
        <taxon>Metazoa</taxon>
        <taxon>Chordata</taxon>
        <taxon>Craniata</taxon>
        <taxon>Vertebrata</taxon>
        <taxon>Euteleostomi</taxon>
        <taxon>Archelosauria</taxon>
        <taxon>Archosauria</taxon>
        <taxon>Dinosauria</taxon>
        <taxon>Saurischia</taxon>
        <taxon>Theropoda</taxon>
        <taxon>Coelurosauria</taxon>
        <taxon>Aves</taxon>
        <taxon>Neognathae</taxon>
        <taxon>Neoaves</taxon>
        <taxon>Charadriiformes</taxon>
        <taxon>Charadriidae</taxon>
        <taxon>Ibidorhyncha</taxon>
    </lineage>
</organism>